<dbReference type="Proteomes" id="UP000611629">
    <property type="component" value="Unassembled WGS sequence"/>
</dbReference>
<dbReference type="GO" id="GO:0030170">
    <property type="term" value="F:pyridoxal phosphate binding"/>
    <property type="evidence" value="ECO:0007669"/>
    <property type="project" value="UniProtKB-UniRule"/>
</dbReference>
<dbReference type="InterPro" id="IPR001608">
    <property type="entry name" value="Ala_racemase_N"/>
</dbReference>
<name>A0A974BJ31_SEDHY</name>
<dbReference type="PIRSF" id="PIRSF004848">
    <property type="entry name" value="YBL036c_PLPDEIII"/>
    <property type="match status" value="1"/>
</dbReference>
<sequence length="234" mass="26667">MSIKENIDGILERIADVCERSGRNPDDITLIAVSKTVNADRAREAVEAGIVNLGENRVQELTDKYEKLSDTEVKWHMIGHLQKNKVKYIIDKVELIHSVESIELANEINKRAEKNNLKVNILVELNIGEEESKFGISEESVYDFVKSLEQFENINVLGIMTVAPFAEDPEEIRWVLKKMKVIFDKLSSMNIKNSNMKFLSMGMTNDFEIAIEEGANIIRIGTAVFGERTYKEEE</sequence>
<evidence type="ECO:0000313" key="6">
    <source>
        <dbReference type="EMBL" id="NYB74119.1"/>
    </source>
</evidence>
<evidence type="ECO:0000256" key="3">
    <source>
        <dbReference type="PIRSR" id="PIRSR004848-1"/>
    </source>
</evidence>
<dbReference type="Pfam" id="PF01168">
    <property type="entry name" value="Ala_racemase_N"/>
    <property type="match status" value="1"/>
</dbReference>
<evidence type="ECO:0000256" key="4">
    <source>
        <dbReference type="RuleBase" id="RU004514"/>
    </source>
</evidence>
<dbReference type="Gene3D" id="3.20.20.10">
    <property type="entry name" value="Alanine racemase"/>
    <property type="match status" value="1"/>
</dbReference>
<dbReference type="SUPFAM" id="SSF51419">
    <property type="entry name" value="PLP-binding barrel"/>
    <property type="match status" value="1"/>
</dbReference>
<dbReference type="CDD" id="cd00635">
    <property type="entry name" value="PLPDE_III_YBL036c_like"/>
    <property type="match status" value="1"/>
</dbReference>
<evidence type="ECO:0000256" key="1">
    <source>
        <dbReference type="ARBA" id="ARBA00022898"/>
    </source>
</evidence>
<dbReference type="AlphaFoldDB" id="A0A974BJ31"/>
<evidence type="ECO:0000256" key="2">
    <source>
        <dbReference type="HAMAP-Rule" id="MF_02087"/>
    </source>
</evidence>
<dbReference type="InterPro" id="IPR029066">
    <property type="entry name" value="PLP-binding_barrel"/>
</dbReference>
<protein>
    <recommendedName>
        <fullName evidence="2">Pyridoxal phosphate homeostasis protein</fullName>
        <shortName evidence="2">PLP homeostasis protein</shortName>
    </recommendedName>
</protein>
<evidence type="ECO:0000313" key="7">
    <source>
        <dbReference type="Proteomes" id="UP000611629"/>
    </source>
</evidence>
<feature type="domain" description="Alanine racemase N-terminal" evidence="5">
    <location>
        <begin position="29"/>
        <end position="228"/>
    </location>
</feature>
<keyword evidence="7" id="KW-1185">Reference proteome</keyword>
<feature type="modified residue" description="N6-(pyridoxal phosphate)lysine" evidence="2 3">
    <location>
        <position position="35"/>
    </location>
</feature>
<comment type="caution">
    <text evidence="6">The sequence shown here is derived from an EMBL/GenBank/DDBJ whole genome shotgun (WGS) entry which is preliminary data.</text>
</comment>
<gene>
    <name evidence="6" type="ORF">HZF24_08180</name>
</gene>
<dbReference type="NCBIfam" id="TIGR00044">
    <property type="entry name" value="YggS family pyridoxal phosphate-dependent enzyme"/>
    <property type="match status" value="1"/>
</dbReference>
<dbReference type="HAMAP" id="MF_02087">
    <property type="entry name" value="PLP_homeostasis"/>
    <property type="match status" value="1"/>
</dbReference>
<dbReference type="InterPro" id="IPR011078">
    <property type="entry name" value="PyrdxlP_homeostasis"/>
</dbReference>
<organism evidence="6 7">
    <name type="scientific">Sedimentibacter hydroxybenzoicus DSM 7310</name>
    <dbReference type="NCBI Taxonomy" id="1123245"/>
    <lineage>
        <taxon>Bacteria</taxon>
        <taxon>Bacillati</taxon>
        <taxon>Bacillota</taxon>
        <taxon>Tissierellia</taxon>
        <taxon>Sedimentibacter</taxon>
    </lineage>
</organism>
<reference evidence="6" key="1">
    <citation type="submission" date="2020-07" db="EMBL/GenBank/DDBJ databases">
        <title>Genomic analysis of a strain of Sedimentibacter Hydroxybenzoicus DSM7310.</title>
        <authorList>
            <person name="Ma S."/>
        </authorList>
    </citation>
    <scope>NUCLEOTIDE SEQUENCE</scope>
    <source>
        <strain evidence="6">DSM 7310</strain>
    </source>
</reference>
<dbReference type="EMBL" id="JACBNQ010000007">
    <property type="protein sequence ID" value="NYB74119.1"/>
    <property type="molecule type" value="Genomic_DNA"/>
</dbReference>
<dbReference type="PROSITE" id="PS01211">
    <property type="entry name" value="UPF0001"/>
    <property type="match status" value="1"/>
</dbReference>
<comment type="cofactor">
    <cofactor evidence="3">
        <name>pyridoxal 5'-phosphate</name>
        <dbReference type="ChEBI" id="CHEBI:597326"/>
    </cofactor>
</comment>
<dbReference type="FunFam" id="3.20.20.10:FF:000018">
    <property type="entry name" value="Pyridoxal phosphate homeostasis protein"/>
    <property type="match status" value="1"/>
</dbReference>
<dbReference type="RefSeq" id="WP_179237809.1">
    <property type="nucleotide sequence ID" value="NZ_JACBNQ010000007.1"/>
</dbReference>
<comment type="similarity">
    <text evidence="2 4">Belongs to the pyridoxal phosphate-binding protein YggS/PROSC family.</text>
</comment>
<dbReference type="PANTHER" id="PTHR10146:SF14">
    <property type="entry name" value="PYRIDOXAL PHOSPHATE HOMEOSTASIS PROTEIN"/>
    <property type="match status" value="1"/>
</dbReference>
<accession>A0A974BJ31</accession>
<evidence type="ECO:0000259" key="5">
    <source>
        <dbReference type="Pfam" id="PF01168"/>
    </source>
</evidence>
<comment type="function">
    <text evidence="2">Pyridoxal 5'-phosphate (PLP)-binding protein, which is involved in PLP homeostasis.</text>
</comment>
<proteinExistence type="inferred from homology"/>
<keyword evidence="1 2" id="KW-0663">Pyridoxal phosphate</keyword>
<dbReference type="PANTHER" id="PTHR10146">
    <property type="entry name" value="PROLINE SYNTHETASE CO-TRANSCRIBED BACTERIAL HOMOLOG PROTEIN"/>
    <property type="match status" value="1"/>
</dbReference>